<name>A0A5K7ZQU7_9BACT</name>
<dbReference type="AlphaFoldDB" id="A0A5K7ZQU7"/>
<organism evidence="2 3">
    <name type="scientific">Desulfosarcina ovata subsp. sediminis</name>
    <dbReference type="NCBI Taxonomy" id="885957"/>
    <lineage>
        <taxon>Bacteria</taxon>
        <taxon>Pseudomonadati</taxon>
        <taxon>Thermodesulfobacteriota</taxon>
        <taxon>Desulfobacteria</taxon>
        <taxon>Desulfobacterales</taxon>
        <taxon>Desulfosarcinaceae</taxon>
        <taxon>Desulfosarcina</taxon>
    </lineage>
</organism>
<dbReference type="SUPFAM" id="SSF143555">
    <property type="entry name" value="FwdE-like"/>
    <property type="match status" value="1"/>
</dbReference>
<evidence type="ECO:0000259" key="1">
    <source>
        <dbReference type="Pfam" id="PF02663"/>
    </source>
</evidence>
<dbReference type="Gene3D" id="3.30.1330.130">
    <property type="match status" value="1"/>
</dbReference>
<accession>A0A5K7ZQU7</accession>
<dbReference type="Pfam" id="PF02663">
    <property type="entry name" value="FmdE"/>
    <property type="match status" value="1"/>
</dbReference>
<evidence type="ECO:0000313" key="2">
    <source>
        <dbReference type="EMBL" id="BBO82320.1"/>
    </source>
</evidence>
<reference evidence="2 3" key="1">
    <citation type="submission" date="2019-11" db="EMBL/GenBank/DDBJ databases">
        <title>Comparative genomics of hydrocarbon-degrading Desulfosarcina strains.</title>
        <authorList>
            <person name="Watanabe M."/>
            <person name="Kojima H."/>
            <person name="Fukui M."/>
        </authorList>
    </citation>
    <scope>NUCLEOTIDE SEQUENCE [LARGE SCALE GENOMIC DNA]</scope>
    <source>
        <strain evidence="2 3">28bB2T</strain>
    </source>
</reference>
<dbReference type="KEGG" id="dov:DSCO28_28860"/>
<dbReference type="EMBL" id="AP021876">
    <property type="protein sequence ID" value="BBO82320.1"/>
    <property type="molecule type" value="Genomic_DNA"/>
</dbReference>
<dbReference type="RefSeq" id="WP_155322809.1">
    <property type="nucleotide sequence ID" value="NZ_AP021876.1"/>
</dbReference>
<evidence type="ECO:0000313" key="3">
    <source>
        <dbReference type="Proteomes" id="UP000425960"/>
    </source>
</evidence>
<dbReference type="Proteomes" id="UP000425960">
    <property type="component" value="Chromosome"/>
</dbReference>
<dbReference type="InterPro" id="IPR003814">
    <property type="entry name" value="FmdEsu_dom"/>
</dbReference>
<protein>
    <recommendedName>
        <fullName evidence="1">Formylmethanofuran dehydrogenase subunit E domain-containing protein</fullName>
    </recommendedName>
</protein>
<gene>
    <name evidence="2" type="ORF">DSCO28_28860</name>
</gene>
<feature type="domain" description="Formylmethanofuran dehydrogenase subunit E" evidence="1">
    <location>
        <begin position="214"/>
        <end position="269"/>
    </location>
</feature>
<sequence length="380" mass="41968">MFRGKMEAFKTMTLLLTLMFLLTGGLIFVSPAKAHYPDSDSDYSYWKSVGRQAAAKAIRMLREEAPWFGTKDLIALSNAGYAEIDGGVTMGALDGLSETLGVSRGNNSLVEIHSAADKDLWFAIYQKRSGYCVYLQVDPDAPCGKFHRGWGNRESLFSIAVMEQINATHLFDNAEEYAEKFSNSIFGGNEFRIVTIANAVAEEAPGYAVRSFEFHDHYCPGVTSGILMAQYVKTFYPLDTGGSYFVQGVSPACKEDALLVMLNTTPGKKGYGVTYPTSEDIANWPTWAQSARNIIYWKETSSSSWVALVLEKQSGTTGCPDYGNSVLNKLCSDLWYLERLDQPEEFITVLKAITLPDGTVPKDFARPGVDAILLLDELVE</sequence>
<proteinExistence type="predicted"/>